<comment type="caution">
    <text evidence="2">The sequence shown here is derived from an EMBL/GenBank/DDBJ whole genome shotgun (WGS) entry which is preliminary data.</text>
</comment>
<dbReference type="GO" id="GO:0035556">
    <property type="term" value="P:intracellular signal transduction"/>
    <property type="evidence" value="ECO:0007669"/>
    <property type="project" value="InterPro"/>
</dbReference>
<dbReference type="Gene3D" id="3.40.50.10070">
    <property type="entry name" value="TolB, N-terminal domain"/>
    <property type="match status" value="1"/>
</dbReference>
<dbReference type="SUPFAM" id="SSF55073">
    <property type="entry name" value="Nucleotide cyclase"/>
    <property type="match status" value="1"/>
</dbReference>
<dbReference type="InterPro" id="IPR029787">
    <property type="entry name" value="Nucleotide_cyclase"/>
</dbReference>
<dbReference type="InterPro" id="IPR050697">
    <property type="entry name" value="Adenylyl/Guanylyl_Cyclase_3/4"/>
</dbReference>
<dbReference type="InterPro" id="IPR001054">
    <property type="entry name" value="A/G_cyclase"/>
</dbReference>
<proteinExistence type="predicted"/>
<keyword evidence="3" id="KW-1185">Reference proteome</keyword>
<reference evidence="2 3" key="1">
    <citation type="submission" date="2017-08" db="EMBL/GenBank/DDBJ databases">
        <title>Mesorhizobium wenxinae sp. nov., a novel rhizobial species isolated from root nodules of chickpea (Cicer arietinum L.).</title>
        <authorList>
            <person name="Zhang J."/>
        </authorList>
    </citation>
    <scope>NUCLEOTIDE SEQUENCE [LARGE SCALE GENOMIC DNA]</scope>
    <source>
        <strain evidence="3">WYCCWR 10019</strain>
    </source>
</reference>
<dbReference type="Pfam" id="PF00211">
    <property type="entry name" value="Guanylate_cyc"/>
    <property type="match status" value="1"/>
</dbReference>
<dbReference type="PANTHER" id="PTHR43081">
    <property type="entry name" value="ADENYLATE CYCLASE, TERMINAL-DIFFERENTIATION SPECIFIC-RELATED"/>
    <property type="match status" value="1"/>
</dbReference>
<dbReference type="Gene3D" id="3.30.70.1230">
    <property type="entry name" value="Nucleotide cyclase"/>
    <property type="match status" value="1"/>
</dbReference>
<dbReference type="OrthoDB" id="7318636at2"/>
<dbReference type="InterPro" id="IPR011990">
    <property type="entry name" value="TPR-like_helical_dom_sf"/>
</dbReference>
<organism evidence="2 3">
    <name type="scientific">Mesorhizobium wenxiniae</name>
    <dbReference type="NCBI Taxonomy" id="2014805"/>
    <lineage>
        <taxon>Bacteria</taxon>
        <taxon>Pseudomonadati</taxon>
        <taxon>Pseudomonadota</taxon>
        <taxon>Alphaproteobacteria</taxon>
        <taxon>Hyphomicrobiales</taxon>
        <taxon>Phyllobacteriaceae</taxon>
        <taxon>Mesorhizobium</taxon>
    </lineage>
</organism>
<sequence>MAEELTRRRLAAILAADVVGFSRLMERDETTTLATLKARRKRVLEPLVSQYHGRIFKITGDGALIEFTSAVKAVQCAIQLQRNMGEANRELPEARHIVLRIGVNLGDVIVEGSDLYGDGVNISSRLEGIAEPGGVLVSGTAFDYVRNKVDANFEDLGIQKLKNISEPVRVYRVVGMPRATVTTLEALIDKPSIAVLPFLNVSTDAEYGYLADGIAEDIITELSRFRSFCVIARNSSFVYKNRSANVRDIGRELGVQYLLEGSVRRARDQIRVTAQLVDAATGKHLWAEHYDRNIEDIFSVQDEITCTIVASLPGHLEGAERARALQRPTESFSAYDHWLRGRHFLNKGRSKDDVLEARSHFEKAIELDPSYASAYVDLAQSYYAEYHSPWTVSREAAADRILELSHRAVELDPHDSRTHLELAWSYLEVKGDWDLAQIQVEQALALNPNDYYNYCFSGWLHACSGELEHAMACSDEALRRSPLVSDGCLETRLVAEYLAGNYHGSVAAFGRMLHPSLTCYAWMAAAYAQLGRAKEANEMADAFRRRVEIVPWAPQSDSSDEWRQYWASEFRAKDLAAREHLFDGLRKAGLSV</sequence>
<dbReference type="GO" id="GO:0004016">
    <property type="term" value="F:adenylate cyclase activity"/>
    <property type="evidence" value="ECO:0007669"/>
    <property type="project" value="UniProtKB-ARBA"/>
</dbReference>
<dbReference type="PROSITE" id="PS50125">
    <property type="entry name" value="GUANYLATE_CYCLASE_2"/>
    <property type="match status" value="1"/>
</dbReference>
<protein>
    <recommendedName>
        <fullName evidence="1">Guanylate cyclase domain-containing protein</fullName>
    </recommendedName>
</protein>
<dbReference type="Proteomes" id="UP000215931">
    <property type="component" value="Unassembled WGS sequence"/>
</dbReference>
<evidence type="ECO:0000313" key="2">
    <source>
        <dbReference type="EMBL" id="PAP92784.1"/>
    </source>
</evidence>
<accession>A0A271KBC9</accession>
<dbReference type="AlphaFoldDB" id="A0A271KBC9"/>
<dbReference type="RefSeq" id="WP_095520978.1">
    <property type="nucleotide sequence ID" value="NZ_NPKH01000033.1"/>
</dbReference>
<dbReference type="SUPFAM" id="SSF48452">
    <property type="entry name" value="TPR-like"/>
    <property type="match status" value="1"/>
</dbReference>
<feature type="domain" description="Guanylate cyclase" evidence="1">
    <location>
        <begin position="12"/>
        <end position="127"/>
    </location>
</feature>
<dbReference type="Gene3D" id="1.25.40.10">
    <property type="entry name" value="Tetratricopeptide repeat domain"/>
    <property type="match status" value="2"/>
</dbReference>
<dbReference type="EMBL" id="NPKH01000033">
    <property type="protein sequence ID" value="PAP92784.1"/>
    <property type="molecule type" value="Genomic_DNA"/>
</dbReference>
<name>A0A271KBC9_9HYPH</name>
<dbReference type="PANTHER" id="PTHR43081:SF19">
    <property type="entry name" value="PH-SENSITIVE ADENYLATE CYCLASE RV1264"/>
    <property type="match status" value="1"/>
</dbReference>
<evidence type="ECO:0000313" key="3">
    <source>
        <dbReference type="Proteomes" id="UP000215931"/>
    </source>
</evidence>
<dbReference type="CDD" id="cd07302">
    <property type="entry name" value="CHD"/>
    <property type="match status" value="1"/>
</dbReference>
<dbReference type="SUPFAM" id="SSF52964">
    <property type="entry name" value="TolB, N-terminal domain"/>
    <property type="match status" value="1"/>
</dbReference>
<evidence type="ECO:0000259" key="1">
    <source>
        <dbReference type="PROSITE" id="PS50125"/>
    </source>
</evidence>
<gene>
    <name evidence="2" type="ORF">CIT31_26230</name>
</gene>
<dbReference type="GO" id="GO:0006171">
    <property type="term" value="P:cAMP biosynthetic process"/>
    <property type="evidence" value="ECO:0007669"/>
    <property type="project" value="TreeGrafter"/>
</dbReference>